<feature type="region of interest" description="Disordered" evidence="1">
    <location>
        <begin position="770"/>
        <end position="832"/>
    </location>
</feature>
<organism evidence="3 4">
    <name type="scientific">Sphagnum jensenii</name>
    <dbReference type="NCBI Taxonomy" id="128206"/>
    <lineage>
        <taxon>Eukaryota</taxon>
        <taxon>Viridiplantae</taxon>
        <taxon>Streptophyta</taxon>
        <taxon>Embryophyta</taxon>
        <taxon>Bryophyta</taxon>
        <taxon>Sphagnophytina</taxon>
        <taxon>Sphagnopsida</taxon>
        <taxon>Sphagnales</taxon>
        <taxon>Sphagnaceae</taxon>
        <taxon>Sphagnum</taxon>
    </lineage>
</organism>
<feature type="domain" description="BUB1 N-terminal" evidence="2">
    <location>
        <begin position="48"/>
        <end position="203"/>
    </location>
</feature>
<dbReference type="PANTHER" id="PTHR14030">
    <property type="entry name" value="MITOTIC CHECKPOINT SERINE/THREONINE-PROTEIN KINASE BUB1"/>
    <property type="match status" value="1"/>
</dbReference>
<dbReference type="SMART" id="SM00777">
    <property type="entry name" value="Mad3_BUB1_I"/>
    <property type="match status" value="1"/>
</dbReference>
<dbReference type="Proteomes" id="UP001497522">
    <property type="component" value="Chromosome 1"/>
</dbReference>
<dbReference type="Gene3D" id="1.25.40.430">
    <property type="match status" value="1"/>
</dbReference>
<evidence type="ECO:0000256" key="1">
    <source>
        <dbReference type="SAM" id="MobiDB-lite"/>
    </source>
</evidence>
<evidence type="ECO:0000313" key="4">
    <source>
        <dbReference type="Proteomes" id="UP001497522"/>
    </source>
</evidence>
<dbReference type="InterPro" id="IPR013212">
    <property type="entry name" value="Mad3/Bub1_I"/>
</dbReference>
<feature type="region of interest" description="Disordered" evidence="1">
    <location>
        <begin position="603"/>
        <end position="635"/>
    </location>
</feature>
<evidence type="ECO:0000259" key="2">
    <source>
        <dbReference type="PROSITE" id="PS51489"/>
    </source>
</evidence>
<protein>
    <recommendedName>
        <fullName evidence="2">BUB1 N-terminal domain-containing protein</fullName>
    </recommendedName>
</protein>
<proteinExistence type="predicted"/>
<dbReference type="PROSITE" id="PS51489">
    <property type="entry name" value="BUB1_N"/>
    <property type="match status" value="1"/>
</dbReference>
<dbReference type="Pfam" id="PF08311">
    <property type="entry name" value="Mad3_BUB1_I"/>
    <property type="match status" value="1"/>
</dbReference>
<accession>A0ABP1A5M4</accession>
<dbReference type="PANTHER" id="PTHR14030:SF4">
    <property type="entry name" value="BUB1 KINASE, ISOFORM A-RELATED"/>
    <property type="match status" value="1"/>
</dbReference>
<evidence type="ECO:0000313" key="3">
    <source>
        <dbReference type="EMBL" id="CAK9857823.1"/>
    </source>
</evidence>
<dbReference type="EMBL" id="OZ023702">
    <property type="protein sequence ID" value="CAK9857823.1"/>
    <property type="molecule type" value="Genomic_DNA"/>
</dbReference>
<feature type="compositionally biased region" description="Polar residues" evidence="1">
    <location>
        <begin position="770"/>
        <end position="783"/>
    </location>
</feature>
<feature type="compositionally biased region" description="Polar residues" evidence="1">
    <location>
        <begin position="612"/>
        <end position="635"/>
    </location>
</feature>
<dbReference type="InterPro" id="IPR015661">
    <property type="entry name" value="Bub1/Mad3"/>
</dbReference>
<reference evidence="3 4" key="1">
    <citation type="submission" date="2024-03" db="EMBL/GenBank/DDBJ databases">
        <authorList>
            <consortium name="ELIXIR-Norway"/>
            <consortium name="Elixir Norway"/>
        </authorList>
    </citation>
    <scope>NUCLEOTIDE SEQUENCE [LARGE SCALE GENOMIC DNA]</scope>
</reference>
<sequence>MEWELSKENVQPLRNGRKVEPLNMALKMKAAGATTTRANVLEHQRRKMIEAIDEYEGDDPLEPWLEYIMWVKDAFPSGGIQSELLPLLEACTRTFQTDERYRSDLRYLRVWVQYADCCTEPKDIYAFLEANSIGQDHALYYEAFATYLEIHKNYKRANEIFELGIARGAHPIGRLQNMYQAFLKRMARRTEHDLHNVKFGTHSILFSFLCSNFTAFITLDATIFASFYSPPTVSKPANAGFEVFTDDEFQVGRSFPPVQHPSSTVETAPFWQSLGSQKEVKKENTQQPAKWTEGKVCILLLCSMQVHNRQNAFTFYLSSFCRDKSSGLLSKNKEAVVPASLRLRLDDVPDHRRDTETLRKNPLLHFTEGDCPTLISQLGKTHGRSPVRDDSDYGSTGSVFLTPVLIGSVIYKHSENEEQVSFEEFRLAQWCGQDSPAGALSSSVEKAKRIEMSLNKFGSAPDCRPSQGMKTSVREGACSPTGSCKSILGQSPAAEGSLLPPRMPRQIASAPSANGDETIAIKRFADQLIFQGVVDSDAAGHQGLVDPTINTQEASEYIISQFNRPLSCGSLRDKSKTGTARGPTRGVGCQDKEFEILVDSLDSEQDLRPQHQPGNQTCTNRRSQENKSAISNNGGSFDIFVDDELMTGQLGEGQGMKHQEKIKGLKVLEDAPYIERPKQKLAESKNSGIHAFVDEEAVPSQTTKKPIPSFEVFEDNNSADHPVHKIMQRQVAGQGIRSFEIFRDENDVQAKKNPVVTNRTVKKPSFQTPRAVNVLDTTQSNPRNKGFEVFTDQENLDLDPPLSKATSSKAAEKKRSPLPHTSQKSFSVFVDE</sequence>
<feature type="region of interest" description="Disordered" evidence="1">
    <location>
        <begin position="491"/>
        <end position="514"/>
    </location>
</feature>
<name>A0ABP1A5M4_9BRYO</name>
<keyword evidence="4" id="KW-1185">Reference proteome</keyword>
<gene>
    <name evidence="3" type="ORF">CSSPJE1EN2_LOCUS818</name>
</gene>